<feature type="transmembrane region" description="Helical" evidence="10">
    <location>
        <begin position="345"/>
        <end position="364"/>
    </location>
</feature>
<dbReference type="EMBL" id="KZ502458">
    <property type="protein sequence ID" value="PKU78350.1"/>
    <property type="molecule type" value="Genomic_DNA"/>
</dbReference>
<keyword evidence="5 10" id="KW-1133">Transmembrane helix</keyword>
<evidence type="ECO:0000313" key="12">
    <source>
        <dbReference type="EMBL" id="PKU78350.1"/>
    </source>
</evidence>
<keyword evidence="6" id="KW-0915">Sodium</keyword>
<evidence type="ECO:0000256" key="10">
    <source>
        <dbReference type="SAM" id="Phobius"/>
    </source>
</evidence>
<feature type="transmembrane region" description="Helical" evidence="10">
    <location>
        <begin position="219"/>
        <end position="238"/>
    </location>
</feature>
<protein>
    <submittedName>
        <fullName evidence="12">Cation/calcium exchanger 1</fullName>
    </submittedName>
</protein>
<proteinExistence type="inferred from homology"/>
<evidence type="ECO:0000256" key="9">
    <source>
        <dbReference type="ARBA" id="ARBA00038187"/>
    </source>
</evidence>
<feature type="transmembrane region" description="Helical" evidence="10">
    <location>
        <begin position="414"/>
        <end position="434"/>
    </location>
</feature>
<evidence type="ECO:0000256" key="1">
    <source>
        <dbReference type="ARBA" id="ARBA00004141"/>
    </source>
</evidence>
<feature type="transmembrane region" description="Helical" evidence="10">
    <location>
        <begin position="489"/>
        <end position="506"/>
    </location>
</feature>
<keyword evidence="8" id="KW-0739">Sodium transport</keyword>
<dbReference type="PANTHER" id="PTHR12266">
    <property type="entry name" value="NA+/CA2+ K+ INDEPENDENT EXCHANGER"/>
    <property type="match status" value="1"/>
</dbReference>
<evidence type="ECO:0000256" key="3">
    <source>
        <dbReference type="ARBA" id="ARBA00022449"/>
    </source>
</evidence>
<keyword evidence="7 10" id="KW-0472">Membrane</keyword>
<reference evidence="12 13" key="1">
    <citation type="journal article" date="2016" name="Sci. Rep.">
        <title>The Dendrobium catenatum Lindl. genome sequence provides insights into polysaccharide synthase, floral development and adaptive evolution.</title>
        <authorList>
            <person name="Zhang G.Q."/>
            <person name="Xu Q."/>
            <person name="Bian C."/>
            <person name="Tsai W.C."/>
            <person name="Yeh C.M."/>
            <person name="Liu K.W."/>
            <person name="Yoshida K."/>
            <person name="Zhang L.S."/>
            <person name="Chang S.B."/>
            <person name="Chen F."/>
            <person name="Shi Y."/>
            <person name="Su Y.Y."/>
            <person name="Zhang Y.Q."/>
            <person name="Chen L.J."/>
            <person name="Yin Y."/>
            <person name="Lin M."/>
            <person name="Huang H."/>
            <person name="Deng H."/>
            <person name="Wang Z.W."/>
            <person name="Zhu S.L."/>
            <person name="Zhao X."/>
            <person name="Deng C."/>
            <person name="Niu S.C."/>
            <person name="Huang J."/>
            <person name="Wang M."/>
            <person name="Liu G.H."/>
            <person name="Yang H.J."/>
            <person name="Xiao X.J."/>
            <person name="Hsiao Y.Y."/>
            <person name="Wu W.L."/>
            <person name="Chen Y.Y."/>
            <person name="Mitsuda N."/>
            <person name="Ohme-Takagi M."/>
            <person name="Luo Y.B."/>
            <person name="Van de Peer Y."/>
            <person name="Liu Z.J."/>
        </authorList>
    </citation>
    <scope>NUCLEOTIDE SEQUENCE [LARGE SCALE GENOMIC DNA]</scope>
    <source>
        <tissue evidence="12">The whole plant</tissue>
    </source>
</reference>
<evidence type="ECO:0000259" key="11">
    <source>
        <dbReference type="Pfam" id="PF01699"/>
    </source>
</evidence>
<reference evidence="12 13" key="2">
    <citation type="journal article" date="2017" name="Nature">
        <title>The Apostasia genome and the evolution of orchids.</title>
        <authorList>
            <person name="Zhang G.Q."/>
            <person name="Liu K.W."/>
            <person name="Li Z."/>
            <person name="Lohaus R."/>
            <person name="Hsiao Y.Y."/>
            <person name="Niu S.C."/>
            <person name="Wang J.Y."/>
            <person name="Lin Y.C."/>
            <person name="Xu Q."/>
            <person name="Chen L.J."/>
            <person name="Yoshida K."/>
            <person name="Fujiwara S."/>
            <person name="Wang Z.W."/>
            <person name="Zhang Y.Q."/>
            <person name="Mitsuda N."/>
            <person name="Wang M."/>
            <person name="Liu G.H."/>
            <person name="Pecoraro L."/>
            <person name="Huang H.X."/>
            <person name="Xiao X.J."/>
            <person name="Lin M."/>
            <person name="Wu X.Y."/>
            <person name="Wu W.L."/>
            <person name="Chen Y.Y."/>
            <person name="Chang S.B."/>
            <person name="Sakamoto S."/>
            <person name="Ohme-Takagi M."/>
            <person name="Yagi M."/>
            <person name="Zeng S.J."/>
            <person name="Shen C.Y."/>
            <person name="Yeh C.M."/>
            <person name="Luo Y.B."/>
            <person name="Tsai W.C."/>
            <person name="Van de Peer Y."/>
            <person name="Liu Z.J."/>
        </authorList>
    </citation>
    <scope>NUCLEOTIDE SEQUENCE [LARGE SCALE GENOMIC DNA]</scope>
    <source>
        <tissue evidence="12">The whole plant</tissue>
    </source>
</reference>
<evidence type="ECO:0000256" key="4">
    <source>
        <dbReference type="ARBA" id="ARBA00022692"/>
    </source>
</evidence>
<feature type="transmembrane region" description="Helical" evidence="10">
    <location>
        <begin position="376"/>
        <end position="394"/>
    </location>
</feature>
<sequence>MAFTSLYKSIHVVVNISFLFTLALFFFFLSSTHSSHINGCEATVSRNNLRSVDASEPRGYINYLQLFDCVFNNYPVIGYVLLALWLLVLFYLLGNTASHYLCSSLESLSGALNLSPTIAGVTLLSLGNGAPDVFSSIVSFASGGGTGGVEVGLNSVLGGAFFVSSAVLSIISISVCRSSRPAISIDRLSFFRDLCFLLVTLCFLALILIIGQIRILEAMLFVFLYIIYIILVSMSHCCSKELGELSLPLLESINVQQQQQQQQSGKEIDSNLSIFKPESSESHQSWFLYLIELPLYLPRRLTIPLITEERWSKPFAVSSVTLSPILLATLWNSRTKDMNSEQSTAIFLFAALLSLLLGITAMECTENSQPPKKLQLPWLLSGFLMSVVWTYMIAGELVSLLFSIGEILGVRPSVLGVTVLAWGNSLGDLVANVAMAVNGGEDGAQIAVAGCYAGPIFNTLVGLGLSFVVSSVKAYPSPFVIASEDYSEFVLIGFIIGGLLWALVMLPMKGMKLSRALGVGLLAIYCCFICLRVLESLEILKLGVLLNV</sequence>
<evidence type="ECO:0000256" key="7">
    <source>
        <dbReference type="ARBA" id="ARBA00023136"/>
    </source>
</evidence>
<evidence type="ECO:0000256" key="2">
    <source>
        <dbReference type="ARBA" id="ARBA00022448"/>
    </source>
</evidence>
<keyword evidence="13" id="KW-1185">Reference proteome</keyword>
<name>A0A2I0WRR5_9ASPA</name>
<dbReference type="Gene3D" id="1.20.1420.30">
    <property type="entry name" value="NCX, central ion-binding region"/>
    <property type="match status" value="2"/>
</dbReference>
<evidence type="ECO:0000256" key="8">
    <source>
        <dbReference type="ARBA" id="ARBA00023201"/>
    </source>
</evidence>
<keyword evidence="2" id="KW-0813">Transport</keyword>
<feature type="domain" description="Sodium/calcium exchanger membrane region" evidence="11">
    <location>
        <begin position="379"/>
        <end position="532"/>
    </location>
</feature>
<keyword evidence="3" id="KW-0050">Antiport</keyword>
<evidence type="ECO:0000313" key="13">
    <source>
        <dbReference type="Proteomes" id="UP000233837"/>
    </source>
</evidence>
<dbReference type="InterPro" id="IPR004837">
    <property type="entry name" value="NaCa_Exmemb"/>
</dbReference>
<dbReference type="InterPro" id="IPR051359">
    <property type="entry name" value="CaCA_antiporter"/>
</dbReference>
<dbReference type="OrthoDB" id="407410at2759"/>
<dbReference type="Proteomes" id="UP000233837">
    <property type="component" value="Unassembled WGS sequence"/>
</dbReference>
<organism evidence="12 13">
    <name type="scientific">Dendrobium catenatum</name>
    <dbReference type="NCBI Taxonomy" id="906689"/>
    <lineage>
        <taxon>Eukaryota</taxon>
        <taxon>Viridiplantae</taxon>
        <taxon>Streptophyta</taxon>
        <taxon>Embryophyta</taxon>
        <taxon>Tracheophyta</taxon>
        <taxon>Spermatophyta</taxon>
        <taxon>Magnoliopsida</taxon>
        <taxon>Liliopsida</taxon>
        <taxon>Asparagales</taxon>
        <taxon>Orchidaceae</taxon>
        <taxon>Epidendroideae</taxon>
        <taxon>Malaxideae</taxon>
        <taxon>Dendrobiinae</taxon>
        <taxon>Dendrobium</taxon>
    </lineage>
</organism>
<dbReference type="GO" id="GO:0006814">
    <property type="term" value="P:sodium ion transport"/>
    <property type="evidence" value="ECO:0007669"/>
    <property type="project" value="UniProtKB-KW"/>
</dbReference>
<feature type="transmembrane region" description="Helical" evidence="10">
    <location>
        <begin position="513"/>
        <end position="534"/>
    </location>
</feature>
<feature type="transmembrane region" description="Helical" evidence="10">
    <location>
        <begin position="12"/>
        <end position="29"/>
    </location>
</feature>
<dbReference type="InterPro" id="IPR044880">
    <property type="entry name" value="NCX_ion-bd_dom_sf"/>
</dbReference>
<evidence type="ECO:0000256" key="6">
    <source>
        <dbReference type="ARBA" id="ARBA00023053"/>
    </source>
</evidence>
<dbReference type="GO" id="GO:0016020">
    <property type="term" value="C:membrane"/>
    <property type="evidence" value="ECO:0007669"/>
    <property type="project" value="UniProtKB-SubCell"/>
</dbReference>
<feature type="transmembrane region" description="Helical" evidence="10">
    <location>
        <begin position="151"/>
        <end position="173"/>
    </location>
</feature>
<gene>
    <name evidence="12" type="primary">CCX1</name>
    <name evidence="12" type="ORF">MA16_Dca008975</name>
</gene>
<dbReference type="AlphaFoldDB" id="A0A2I0WRR5"/>
<dbReference type="PANTHER" id="PTHR12266:SF36">
    <property type="entry name" value="OS10G0436900 PROTEIN"/>
    <property type="match status" value="1"/>
</dbReference>
<keyword evidence="4 10" id="KW-0812">Transmembrane</keyword>
<comment type="subcellular location">
    <subcellularLocation>
        <location evidence="1">Membrane</location>
        <topology evidence="1">Multi-pass membrane protein</topology>
    </subcellularLocation>
</comment>
<feature type="transmembrane region" description="Helical" evidence="10">
    <location>
        <begin position="76"/>
        <end position="93"/>
    </location>
</feature>
<dbReference type="Pfam" id="PF01699">
    <property type="entry name" value="Na_Ca_ex"/>
    <property type="match status" value="2"/>
</dbReference>
<feature type="domain" description="Sodium/calcium exchanger membrane region" evidence="11">
    <location>
        <begin position="83"/>
        <end position="233"/>
    </location>
</feature>
<feature type="transmembrane region" description="Helical" evidence="10">
    <location>
        <begin position="446"/>
        <end position="469"/>
    </location>
</feature>
<feature type="transmembrane region" description="Helical" evidence="10">
    <location>
        <begin position="194"/>
        <end position="213"/>
    </location>
</feature>
<comment type="similarity">
    <text evidence="9">Belongs to the Ca(2+):cation antiporter (CaCA) (TC 2.A.19) family. Cation/calcium exchanger (CCX) subfamily.</text>
</comment>
<keyword evidence="8" id="KW-0406">Ion transport</keyword>
<accession>A0A2I0WRR5</accession>
<dbReference type="GO" id="GO:0015297">
    <property type="term" value="F:antiporter activity"/>
    <property type="evidence" value="ECO:0007669"/>
    <property type="project" value="UniProtKB-KW"/>
</dbReference>
<dbReference type="GO" id="GO:0008324">
    <property type="term" value="F:monoatomic cation transmembrane transporter activity"/>
    <property type="evidence" value="ECO:0007669"/>
    <property type="project" value="TreeGrafter"/>
</dbReference>
<evidence type="ECO:0000256" key="5">
    <source>
        <dbReference type="ARBA" id="ARBA00022989"/>
    </source>
</evidence>